<dbReference type="AlphaFoldDB" id="A0A8T3VVT1"/>
<dbReference type="Proteomes" id="UP000732619">
    <property type="component" value="Unassembled WGS sequence"/>
</dbReference>
<sequence>MITITKAEEEVLNQIKSYQEEKIEVSLIKDDLGMYEHDLNDLLKSLKSKGLVFYKGSTVQLKEVDAQINTVDSKEDVINAELNQKEKASFEIIKSLADQKGFVSRYEIEGNLLYGDLKLSDFRMYHILLSLENKGLIKAVYRKNGDYYKIL</sequence>
<gene>
    <name evidence="1" type="ORF">E7Z75_02735</name>
</gene>
<accession>A0A8T3VVT1</accession>
<protein>
    <submittedName>
        <fullName evidence="1">Uncharacterized protein</fullName>
    </submittedName>
</protein>
<reference evidence="1" key="1">
    <citation type="submission" date="2019-04" db="EMBL/GenBank/DDBJ databases">
        <title>Evolution of Biomass-Degrading Anaerobic Consortia Revealed by Metagenomics.</title>
        <authorList>
            <person name="Peng X."/>
        </authorList>
    </citation>
    <scope>NUCLEOTIDE SEQUENCE</scope>
    <source>
        <strain evidence="1">SIG14</strain>
    </source>
</reference>
<organism evidence="1 2">
    <name type="scientific">Methanobrevibacter olleyae</name>
    <dbReference type="NCBI Taxonomy" id="294671"/>
    <lineage>
        <taxon>Archaea</taxon>
        <taxon>Methanobacteriati</taxon>
        <taxon>Methanobacteriota</taxon>
        <taxon>Methanomada group</taxon>
        <taxon>Methanobacteria</taxon>
        <taxon>Methanobacteriales</taxon>
        <taxon>Methanobacteriaceae</taxon>
        <taxon>Methanobrevibacter</taxon>
    </lineage>
</organism>
<evidence type="ECO:0000313" key="1">
    <source>
        <dbReference type="EMBL" id="MBE6512055.1"/>
    </source>
</evidence>
<name>A0A8T3VVT1_METOL</name>
<evidence type="ECO:0000313" key="2">
    <source>
        <dbReference type="Proteomes" id="UP000732619"/>
    </source>
</evidence>
<dbReference type="EMBL" id="SUTG01000007">
    <property type="protein sequence ID" value="MBE6512055.1"/>
    <property type="molecule type" value="Genomic_DNA"/>
</dbReference>
<proteinExistence type="predicted"/>
<comment type="caution">
    <text evidence="1">The sequence shown here is derived from an EMBL/GenBank/DDBJ whole genome shotgun (WGS) entry which is preliminary data.</text>
</comment>